<dbReference type="Proteomes" id="UP000005536">
    <property type="component" value="Unassembled WGS sequence"/>
</dbReference>
<dbReference type="EMBL" id="ADBF01000229">
    <property type="protein sequence ID" value="EFE49004.1"/>
    <property type="molecule type" value="Genomic_DNA"/>
</dbReference>
<evidence type="ECO:0000313" key="2">
    <source>
        <dbReference type="EMBL" id="EFE49004.1"/>
    </source>
</evidence>
<dbReference type="AlphaFoldDB" id="D4DT03"/>
<organism evidence="2 3">
    <name type="scientific">Neisseria elongata subsp. glycolytica ATCC 29315</name>
    <dbReference type="NCBI Taxonomy" id="546263"/>
    <lineage>
        <taxon>Bacteria</taxon>
        <taxon>Pseudomonadati</taxon>
        <taxon>Pseudomonadota</taxon>
        <taxon>Betaproteobacteria</taxon>
        <taxon>Neisseriales</taxon>
        <taxon>Neisseriaceae</taxon>
        <taxon>Neisseria</taxon>
    </lineage>
</organism>
<evidence type="ECO:0000313" key="3">
    <source>
        <dbReference type="Proteomes" id="UP000005536"/>
    </source>
</evidence>
<keyword evidence="1" id="KW-0472">Membrane</keyword>
<accession>D4DT03</accession>
<evidence type="ECO:0000256" key="1">
    <source>
        <dbReference type="SAM" id="Phobius"/>
    </source>
</evidence>
<comment type="caution">
    <text evidence="2">The sequence shown here is derived from an EMBL/GenBank/DDBJ whole genome shotgun (WGS) entry which is preliminary data.</text>
</comment>
<sequence length="64" mass="7085">MAFVFSGLFSQDVAFERMSAFYTAVTQYFEAFFALDLVFILGMGKLHSLLDKASGGFKTLVSNT</sequence>
<reference evidence="2 3" key="1">
    <citation type="submission" date="2010-02" db="EMBL/GenBank/DDBJ databases">
        <authorList>
            <person name="Weinstock G."/>
            <person name="Sodergren E."/>
            <person name="Clifton S."/>
            <person name="Fulton L."/>
            <person name="Fulton B."/>
            <person name="Courtney L."/>
            <person name="Fronick C."/>
            <person name="Harrison M."/>
            <person name="Strong C."/>
            <person name="Farmer C."/>
            <person name="Delahaunty K."/>
            <person name="Markovic C."/>
            <person name="Hall O."/>
            <person name="Minx P."/>
            <person name="Tomlinson C."/>
            <person name="Mitreva M."/>
            <person name="Nelson J."/>
            <person name="Hou S."/>
            <person name="Wollam A."/>
            <person name="Pepin K.H."/>
            <person name="Johnson M."/>
            <person name="Bhonagiri V."/>
            <person name="Zhang X."/>
            <person name="Suruliraj S."/>
            <person name="Warren W."/>
            <person name="Chinwalla A."/>
            <person name="Mardis E.R."/>
            <person name="Wilson R.K."/>
        </authorList>
    </citation>
    <scope>NUCLEOTIDE SEQUENCE [LARGE SCALE GENOMIC DNA]</scope>
    <source>
        <strain evidence="2 3">ATCC 29315</strain>
    </source>
</reference>
<gene>
    <name evidence="2" type="ORF">NEIELOOT_02200</name>
</gene>
<name>D4DT03_NEIEG</name>
<keyword evidence="1" id="KW-1133">Transmembrane helix</keyword>
<keyword evidence="1" id="KW-0812">Transmembrane</keyword>
<feature type="transmembrane region" description="Helical" evidence="1">
    <location>
        <begin position="20"/>
        <end position="42"/>
    </location>
</feature>
<proteinExistence type="predicted"/>
<protein>
    <submittedName>
        <fullName evidence="2">Uncharacterized protein</fullName>
    </submittedName>
</protein>